<gene>
    <name evidence="4" type="primary">LOC109488159</name>
</gene>
<keyword evidence="3" id="KW-1185">Reference proteome</keyword>
<dbReference type="GeneID" id="109488159"/>
<reference evidence="4" key="1">
    <citation type="submission" date="2025-08" db="UniProtKB">
        <authorList>
            <consortium name="RefSeq"/>
        </authorList>
    </citation>
    <scope>IDENTIFICATION</scope>
    <source>
        <tissue evidence="4">Gonad</tissue>
    </source>
</reference>
<feature type="signal peptide" evidence="2">
    <location>
        <begin position="1"/>
        <end position="23"/>
    </location>
</feature>
<feature type="chain" id="PRO_5028333667" evidence="2">
    <location>
        <begin position="24"/>
        <end position="187"/>
    </location>
</feature>
<dbReference type="OrthoDB" id="5829916at2759"/>
<dbReference type="PANTHER" id="PTHR15191:SF3">
    <property type="entry name" value="PITUITARY TUMOR-TRANSFORMING GENE PROTEIN-BINDING FACTOR"/>
    <property type="match status" value="1"/>
</dbReference>
<accession>A0A6P5A3Q0</accession>
<dbReference type="Proteomes" id="UP000515135">
    <property type="component" value="Unplaced"/>
</dbReference>
<dbReference type="GO" id="GO:0005737">
    <property type="term" value="C:cytoplasm"/>
    <property type="evidence" value="ECO:0007669"/>
    <property type="project" value="TreeGrafter"/>
</dbReference>
<name>A0A6P5A3Q0_BRABE</name>
<dbReference type="GO" id="GO:0005634">
    <property type="term" value="C:nucleus"/>
    <property type="evidence" value="ECO:0007669"/>
    <property type="project" value="TreeGrafter"/>
</dbReference>
<evidence type="ECO:0000313" key="4">
    <source>
        <dbReference type="RefSeq" id="XP_019647875.1"/>
    </source>
</evidence>
<sequence>MSKREVCFLLPATLAVVLAIASGQSVSRTTATVTTGNAYTPASVSSTVQPPIALSTEDECRYYNSCGVCIQHWECYYCDKDNSCRLYPAAHVLPAHCPLDQVRWGISCSITFLAIVITAGVIVGVLLLALCCCCYCCCCRKSRRRGYTRLTGGDFDVTFHDRDIQLNLGDRQPTGTRAARTTRTTNM</sequence>
<dbReference type="GO" id="GO:0006606">
    <property type="term" value="P:protein import into nucleus"/>
    <property type="evidence" value="ECO:0007669"/>
    <property type="project" value="TreeGrafter"/>
</dbReference>
<dbReference type="RefSeq" id="XP_019647875.1">
    <property type="nucleotide sequence ID" value="XM_019792316.1"/>
</dbReference>
<dbReference type="KEGG" id="bbel:109488159"/>
<keyword evidence="1" id="KW-1133">Transmembrane helix</keyword>
<keyword evidence="1" id="KW-0812">Transmembrane</keyword>
<evidence type="ECO:0000256" key="1">
    <source>
        <dbReference type="SAM" id="Phobius"/>
    </source>
</evidence>
<dbReference type="AlphaFoldDB" id="A0A6P5A3Q0"/>
<dbReference type="PANTHER" id="PTHR15191">
    <property type="entry name" value="PROTEIN CBG20567"/>
    <property type="match status" value="1"/>
</dbReference>
<evidence type="ECO:0000313" key="3">
    <source>
        <dbReference type="Proteomes" id="UP000515135"/>
    </source>
</evidence>
<evidence type="ECO:0000256" key="2">
    <source>
        <dbReference type="SAM" id="SignalP"/>
    </source>
</evidence>
<protein>
    <submittedName>
        <fullName evidence="4">Pituitary tumor-transforming gene 1 protein-interacting protein-like</fullName>
    </submittedName>
</protein>
<organism evidence="3 4">
    <name type="scientific">Branchiostoma belcheri</name>
    <name type="common">Amphioxus</name>
    <dbReference type="NCBI Taxonomy" id="7741"/>
    <lineage>
        <taxon>Eukaryota</taxon>
        <taxon>Metazoa</taxon>
        <taxon>Chordata</taxon>
        <taxon>Cephalochordata</taxon>
        <taxon>Leptocardii</taxon>
        <taxon>Amphioxiformes</taxon>
        <taxon>Branchiostomatidae</taxon>
        <taxon>Branchiostoma</taxon>
    </lineage>
</organism>
<dbReference type="InterPro" id="IPR052304">
    <property type="entry name" value="PTTG1IP"/>
</dbReference>
<keyword evidence="1" id="KW-0472">Membrane</keyword>
<proteinExistence type="predicted"/>
<keyword evidence="2" id="KW-0732">Signal</keyword>
<feature type="transmembrane region" description="Helical" evidence="1">
    <location>
        <begin position="112"/>
        <end position="138"/>
    </location>
</feature>